<keyword evidence="1" id="KW-0472">Membrane</keyword>
<organism evidence="2 3">
    <name type="scientific">Candidatus Wallbacteria bacterium HGW-Wallbacteria-1</name>
    <dbReference type="NCBI Taxonomy" id="2013854"/>
    <lineage>
        <taxon>Bacteria</taxon>
        <taxon>Candidatus Walliibacteriota</taxon>
    </lineage>
</organism>
<dbReference type="Proteomes" id="UP000233256">
    <property type="component" value="Unassembled WGS sequence"/>
</dbReference>
<accession>A0A2N1PKD8</accession>
<dbReference type="EMBL" id="PGXC01000034">
    <property type="protein sequence ID" value="PKK88823.1"/>
    <property type="molecule type" value="Genomic_DNA"/>
</dbReference>
<comment type="caution">
    <text evidence="2">The sequence shown here is derived from an EMBL/GenBank/DDBJ whole genome shotgun (WGS) entry which is preliminary data.</text>
</comment>
<name>A0A2N1PKD8_9BACT</name>
<sequence length="373" mass="41570">MSQQSVCRFIRPEIRAIGNVMTVPSGLFSLSLLISMIFTVFVISVIMAAQFNPALAEGVFDNVTVTPSGRFELNTGSGGQSSPSETAIRKAHPYRVVLGWDAMSRPSSAIESQVLSRLAAAMSSSGRYLVQGVNLPRGVMADYRVAVWIKDLDLDGTHYFDTVKSDDGKRYYRRYSHTSVNGRLTAEIRILRLSDGRPVGSFDCFSSASDTMHMSPWSMGGSHEYWGDNYNDGWDPGYNVGGLNSYRFNMSFSTGFNSYGFNSAPPRMVNEMVEDLVRSRKGSIIQKLNDILPLRGRILGKSRSIIDNWYADLGHRDGVRNDERFLVIRNDRPIAIFRVNQVDSANCRGKVFLDGVETPLQPQIGDMIISRGW</sequence>
<keyword evidence="1" id="KW-0812">Transmembrane</keyword>
<keyword evidence="1" id="KW-1133">Transmembrane helix</keyword>
<evidence type="ECO:0000313" key="2">
    <source>
        <dbReference type="EMBL" id="PKK88823.1"/>
    </source>
</evidence>
<dbReference type="AlphaFoldDB" id="A0A2N1PKD8"/>
<reference evidence="2 3" key="1">
    <citation type="journal article" date="2017" name="ISME J.">
        <title>Potential for microbial H2 and metal transformations associated with novel bacteria and archaea in deep terrestrial subsurface sediments.</title>
        <authorList>
            <person name="Hernsdorf A.W."/>
            <person name="Amano Y."/>
            <person name="Miyakawa K."/>
            <person name="Ise K."/>
            <person name="Suzuki Y."/>
            <person name="Anantharaman K."/>
            <person name="Probst A."/>
            <person name="Burstein D."/>
            <person name="Thomas B.C."/>
            <person name="Banfield J.F."/>
        </authorList>
    </citation>
    <scope>NUCLEOTIDE SEQUENCE [LARGE SCALE GENOMIC DNA]</scope>
    <source>
        <strain evidence="2">HGW-Wallbacteria-1</strain>
    </source>
</reference>
<feature type="transmembrane region" description="Helical" evidence="1">
    <location>
        <begin position="21"/>
        <end position="47"/>
    </location>
</feature>
<protein>
    <submittedName>
        <fullName evidence="2">Uncharacterized protein</fullName>
    </submittedName>
</protein>
<proteinExistence type="predicted"/>
<evidence type="ECO:0000256" key="1">
    <source>
        <dbReference type="SAM" id="Phobius"/>
    </source>
</evidence>
<evidence type="ECO:0000313" key="3">
    <source>
        <dbReference type="Proteomes" id="UP000233256"/>
    </source>
</evidence>
<gene>
    <name evidence="2" type="ORF">CVV64_17215</name>
</gene>